<proteinExistence type="predicted"/>
<dbReference type="AlphaFoldDB" id="W1P7J3"/>
<sequence length="67" mass="7286">MTASLILPGERPQCETAPEDHCWLDATYGSVGLPFLTSNSIPLATASTFGWPPFDLPRPSLRELLEA</sequence>
<accession>W1P7J3</accession>
<keyword evidence="2" id="KW-1185">Reference proteome</keyword>
<dbReference type="Gramene" id="ERN03561">
    <property type="protein sequence ID" value="ERN03561"/>
    <property type="gene ID" value="AMTR_s00042p00039800"/>
</dbReference>
<reference evidence="2" key="1">
    <citation type="journal article" date="2013" name="Science">
        <title>The Amborella genome and the evolution of flowering plants.</title>
        <authorList>
            <consortium name="Amborella Genome Project"/>
        </authorList>
    </citation>
    <scope>NUCLEOTIDE SEQUENCE [LARGE SCALE GENOMIC DNA]</scope>
</reference>
<name>W1P7J3_AMBTC</name>
<dbReference type="HOGENOM" id="CLU_2815805_0_0_1"/>
<dbReference type="Proteomes" id="UP000017836">
    <property type="component" value="Unassembled WGS sequence"/>
</dbReference>
<evidence type="ECO:0000313" key="1">
    <source>
        <dbReference type="EMBL" id="ERN03561.1"/>
    </source>
</evidence>
<dbReference type="EMBL" id="KI394353">
    <property type="protein sequence ID" value="ERN03561.1"/>
    <property type="molecule type" value="Genomic_DNA"/>
</dbReference>
<organism evidence="1 2">
    <name type="scientific">Amborella trichopoda</name>
    <dbReference type="NCBI Taxonomy" id="13333"/>
    <lineage>
        <taxon>Eukaryota</taxon>
        <taxon>Viridiplantae</taxon>
        <taxon>Streptophyta</taxon>
        <taxon>Embryophyta</taxon>
        <taxon>Tracheophyta</taxon>
        <taxon>Spermatophyta</taxon>
        <taxon>Magnoliopsida</taxon>
        <taxon>Amborellales</taxon>
        <taxon>Amborellaceae</taxon>
        <taxon>Amborella</taxon>
    </lineage>
</organism>
<gene>
    <name evidence="1" type="ORF">AMTR_s00042p00039800</name>
</gene>
<protein>
    <submittedName>
        <fullName evidence="1">Uncharacterized protein</fullName>
    </submittedName>
</protein>
<evidence type="ECO:0000313" key="2">
    <source>
        <dbReference type="Proteomes" id="UP000017836"/>
    </source>
</evidence>